<evidence type="ECO:0000259" key="12">
    <source>
        <dbReference type="SMART" id="SM00382"/>
    </source>
</evidence>
<keyword evidence="3 11" id="KW-0548">Nucleotidyltransferase</keyword>
<sequence length="363" mass="39888">MLYRKYRPQKFSEIVGQEHVVKTLQGALESGRIGHAYLFTGSRGTGKTSLARILAKALNCAKFTGKSKDVPCDKCSACVSVNNGNSLDLIEIDAASRTGVDNIRELIDSAMVAAPGGRYKVFLVDEVHMLSKSAFNALLKTLEEPPEHVVFILATTEPHKILPTVLSRVQRFDFKRLNQGQISEKLKMIARKEGINIDDDAIKTIAMSADGALRDAEVALSKVYASANSDKTVTYDDVNEILGLASYKHYPEFINCLLNNDRMGAMDLIQKIYISGVDLENFTGNLVEHIRRVLMAKINPAVLASVNGMNDEETKNILALGQGADSQRLIKMIIGFSNARNEIKHSPVPQLPLELAVIELTSD</sequence>
<accession>A0A1F8F8C3</accession>
<dbReference type="Gene3D" id="3.40.50.300">
    <property type="entry name" value="P-loop containing nucleotide triphosphate hydrolases"/>
    <property type="match status" value="1"/>
</dbReference>
<comment type="caution">
    <text evidence="13">The sequence shown here is derived from an EMBL/GenBank/DDBJ whole genome shotgun (WGS) entry which is preliminary data.</text>
</comment>
<keyword evidence="4 11" id="KW-0235">DNA replication</keyword>
<dbReference type="InterPro" id="IPR012763">
    <property type="entry name" value="DNA_pol_III_sug/sutau_N"/>
</dbReference>
<dbReference type="Pfam" id="PF12169">
    <property type="entry name" value="DNA_pol3_gamma3"/>
    <property type="match status" value="1"/>
</dbReference>
<comment type="catalytic activity">
    <reaction evidence="10 11">
        <text>DNA(n) + a 2'-deoxyribonucleoside 5'-triphosphate = DNA(n+1) + diphosphate</text>
        <dbReference type="Rhea" id="RHEA:22508"/>
        <dbReference type="Rhea" id="RHEA-COMP:17339"/>
        <dbReference type="Rhea" id="RHEA-COMP:17340"/>
        <dbReference type="ChEBI" id="CHEBI:33019"/>
        <dbReference type="ChEBI" id="CHEBI:61560"/>
        <dbReference type="ChEBI" id="CHEBI:173112"/>
        <dbReference type="EC" id="2.7.7.7"/>
    </reaction>
</comment>
<dbReference type="CDD" id="cd00009">
    <property type="entry name" value="AAA"/>
    <property type="match status" value="1"/>
</dbReference>
<dbReference type="NCBIfam" id="TIGR02397">
    <property type="entry name" value="dnaX_nterm"/>
    <property type="match status" value="1"/>
</dbReference>
<keyword evidence="2 11" id="KW-0808">Transferase</keyword>
<dbReference type="EMBL" id="MGJL01000003">
    <property type="protein sequence ID" value="OGN08509.1"/>
    <property type="molecule type" value="Genomic_DNA"/>
</dbReference>
<comment type="function">
    <text evidence="11">DNA polymerase III is a complex, multichain enzyme responsible for most of the replicative synthesis in bacteria. This DNA polymerase also exhibits 3' to 5' exonuclease activity.</text>
</comment>
<dbReference type="PANTHER" id="PTHR11669:SF0">
    <property type="entry name" value="PROTEIN STICHEL-LIKE 2"/>
    <property type="match status" value="1"/>
</dbReference>
<evidence type="ECO:0000256" key="2">
    <source>
        <dbReference type="ARBA" id="ARBA00022679"/>
    </source>
</evidence>
<reference evidence="13 14" key="1">
    <citation type="journal article" date="2016" name="Nat. Commun.">
        <title>Thousands of microbial genomes shed light on interconnected biogeochemical processes in an aquifer system.</title>
        <authorList>
            <person name="Anantharaman K."/>
            <person name="Brown C.T."/>
            <person name="Hug L.A."/>
            <person name="Sharon I."/>
            <person name="Castelle C.J."/>
            <person name="Probst A.J."/>
            <person name="Thomas B.C."/>
            <person name="Singh A."/>
            <person name="Wilkins M.J."/>
            <person name="Karaoz U."/>
            <person name="Brodie E.L."/>
            <person name="Williams K.H."/>
            <person name="Hubbard S.S."/>
            <person name="Banfield J.F."/>
        </authorList>
    </citation>
    <scope>NUCLEOTIDE SEQUENCE [LARGE SCALE GENOMIC DNA]</scope>
</reference>
<proteinExistence type="inferred from homology"/>
<dbReference type="PANTHER" id="PTHR11669">
    <property type="entry name" value="REPLICATION FACTOR C / DNA POLYMERASE III GAMMA-TAU SUBUNIT"/>
    <property type="match status" value="1"/>
</dbReference>
<feature type="domain" description="AAA+ ATPase" evidence="12">
    <location>
        <begin position="33"/>
        <end position="183"/>
    </location>
</feature>
<evidence type="ECO:0000256" key="6">
    <source>
        <dbReference type="ARBA" id="ARBA00022741"/>
    </source>
</evidence>
<evidence type="ECO:0000256" key="8">
    <source>
        <dbReference type="ARBA" id="ARBA00022840"/>
    </source>
</evidence>
<evidence type="ECO:0000256" key="11">
    <source>
        <dbReference type="RuleBase" id="RU364063"/>
    </source>
</evidence>
<dbReference type="InterPro" id="IPR022754">
    <property type="entry name" value="DNA_pol_III_gamma-3"/>
</dbReference>
<dbReference type="Gene3D" id="1.10.8.60">
    <property type="match status" value="1"/>
</dbReference>
<keyword evidence="8 11" id="KW-0067">ATP-binding</keyword>
<dbReference type="GO" id="GO:0003677">
    <property type="term" value="F:DNA binding"/>
    <property type="evidence" value="ECO:0007669"/>
    <property type="project" value="InterPro"/>
</dbReference>
<gene>
    <name evidence="11" type="primary">dnaX</name>
    <name evidence="13" type="ORF">A2750_02175</name>
</gene>
<dbReference type="InterPro" id="IPR027417">
    <property type="entry name" value="P-loop_NTPase"/>
</dbReference>
<dbReference type="AlphaFoldDB" id="A0A1F8F8C3"/>
<name>A0A1F8F8C3_9BACT</name>
<evidence type="ECO:0000256" key="4">
    <source>
        <dbReference type="ARBA" id="ARBA00022705"/>
    </source>
</evidence>
<dbReference type="SUPFAM" id="SSF48019">
    <property type="entry name" value="post-AAA+ oligomerization domain-like"/>
    <property type="match status" value="1"/>
</dbReference>
<evidence type="ECO:0000313" key="13">
    <source>
        <dbReference type="EMBL" id="OGN08509.1"/>
    </source>
</evidence>
<evidence type="ECO:0000256" key="9">
    <source>
        <dbReference type="ARBA" id="ARBA00022932"/>
    </source>
</evidence>
<evidence type="ECO:0000256" key="10">
    <source>
        <dbReference type="ARBA" id="ARBA00049244"/>
    </source>
</evidence>
<evidence type="ECO:0000256" key="3">
    <source>
        <dbReference type="ARBA" id="ARBA00022695"/>
    </source>
</evidence>
<dbReference type="GO" id="GO:0005524">
    <property type="term" value="F:ATP binding"/>
    <property type="evidence" value="ECO:0007669"/>
    <property type="project" value="UniProtKB-KW"/>
</dbReference>
<dbReference type="Proteomes" id="UP000178023">
    <property type="component" value="Unassembled WGS sequence"/>
</dbReference>
<dbReference type="Pfam" id="PF13177">
    <property type="entry name" value="DNA_pol3_delta2"/>
    <property type="match status" value="1"/>
</dbReference>
<protein>
    <recommendedName>
        <fullName evidence="11">DNA polymerase III subunit gamma/tau</fullName>
        <ecNumber evidence="11">2.7.7.7</ecNumber>
    </recommendedName>
</protein>
<dbReference type="InterPro" id="IPR050238">
    <property type="entry name" value="DNA_Rep/Repair_Clamp_Loader"/>
</dbReference>
<comment type="subunit">
    <text evidence="11">DNA polymerase III contains a core (composed of alpha, epsilon and theta chains) that associates with a tau subunit. This core dimerizes to form the POLIII' complex. PolIII' associates with the gamma complex (composed of gamma, delta, delta', psi and chi chains) and with the beta chain to form the complete DNA polymerase III complex.</text>
</comment>
<evidence type="ECO:0000256" key="5">
    <source>
        <dbReference type="ARBA" id="ARBA00022723"/>
    </source>
</evidence>
<dbReference type="GO" id="GO:0003887">
    <property type="term" value="F:DNA-directed DNA polymerase activity"/>
    <property type="evidence" value="ECO:0007669"/>
    <property type="project" value="UniProtKB-KW"/>
</dbReference>
<keyword evidence="5" id="KW-0479">Metal-binding</keyword>
<evidence type="ECO:0000313" key="14">
    <source>
        <dbReference type="Proteomes" id="UP000178023"/>
    </source>
</evidence>
<dbReference type="SMART" id="SM00382">
    <property type="entry name" value="AAA"/>
    <property type="match status" value="1"/>
</dbReference>
<dbReference type="InterPro" id="IPR003593">
    <property type="entry name" value="AAA+_ATPase"/>
</dbReference>
<dbReference type="EC" id="2.7.7.7" evidence="11"/>
<dbReference type="NCBIfam" id="NF004046">
    <property type="entry name" value="PRK05563.1"/>
    <property type="match status" value="1"/>
</dbReference>
<keyword evidence="7" id="KW-0862">Zinc</keyword>
<dbReference type="Pfam" id="PF22608">
    <property type="entry name" value="DNAX_ATPase_lid"/>
    <property type="match status" value="1"/>
</dbReference>
<comment type="similarity">
    <text evidence="1 11">Belongs to the DnaX/STICHEL family.</text>
</comment>
<evidence type="ECO:0000256" key="7">
    <source>
        <dbReference type="ARBA" id="ARBA00022833"/>
    </source>
</evidence>
<dbReference type="InterPro" id="IPR045085">
    <property type="entry name" value="HLD_clamp_pol_III_gamma_tau"/>
</dbReference>
<dbReference type="GO" id="GO:0009360">
    <property type="term" value="C:DNA polymerase III complex"/>
    <property type="evidence" value="ECO:0007669"/>
    <property type="project" value="InterPro"/>
</dbReference>
<dbReference type="CDD" id="cd18137">
    <property type="entry name" value="HLD_clamp_pol_III_gamma_tau"/>
    <property type="match status" value="1"/>
</dbReference>
<dbReference type="InterPro" id="IPR008921">
    <property type="entry name" value="DNA_pol3_clamp-load_cplx_C"/>
</dbReference>
<organism evidence="13 14">
    <name type="scientific">Candidatus Yanofskybacteria bacterium RIFCSPHIGHO2_01_FULL_45_42</name>
    <dbReference type="NCBI Taxonomy" id="1802671"/>
    <lineage>
        <taxon>Bacteria</taxon>
        <taxon>Candidatus Yanofskyibacteriota</taxon>
    </lineage>
</organism>
<dbReference type="Gene3D" id="1.20.272.10">
    <property type="match status" value="1"/>
</dbReference>
<evidence type="ECO:0000256" key="1">
    <source>
        <dbReference type="ARBA" id="ARBA00006360"/>
    </source>
</evidence>
<dbReference type="GO" id="GO:0046872">
    <property type="term" value="F:metal ion binding"/>
    <property type="evidence" value="ECO:0007669"/>
    <property type="project" value="UniProtKB-KW"/>
</dbReference>
<keyword evidence="6 11" id="KW-0547">Nucleotide-binding</keyword>
<keyword evidence="9 11" id="KW-0239">DNA-directed DNA polymerase</keyword>
<dbReference type="GO" id="GO:0006261">
    <property type="term" value="P:DNA-templated DNA replication"/>
    <property type="evidence" value="ECO:0007669"/>
    <property type="project" value="TreeGrafter"/>
</dbReference>
<dbReference type="SUPFAM" id="SSF52540">
    <property type="entry name" value="P-loop containing nucleoside triphosphate hydrolases"/>
    <property type="match status" value="1"/>
</dbReference>
<dbReference type="FunFam" id="3.40.50.300:FF:000014">
    <property type="entry name" value="DNA polymerase III subunit gamma/tau"/>
    <property type="match status" value="1"/>
</dbReference>